<evidence type="ECO:0000259" key="7">
    <source>
        <dbReference type="Pfam" id="PF01578"/>
    </source>
</evidence>
<organism evidence="9 10">
    <name type="scientific">Gangjinia marincola</name>
    <dbReference type="NCBI Taxonomy" id="578463"/>
    <lineage>
        <taxon>Bacteria</taxon>
        <taxon>Pseudomonadati</taxon>
        <taxon>Bacteroidota</taxon>
        <taxon>Flavobacteriia</taxon>
        <taxon>Flavobacteriales</taxon>
        <taxon>Flavobacteriaceae</taxon>
        <taxon>Gangjinia</taxon>
    </lineage>
</organism>
<dbReference type="Proteomes" id="UP001500507">
    <property type="component" value="Unassembled WGS sequence"/>
</dbReference>
<evidence type="ECO:0000313" key="9">
    <source>
        <dbReference type="EMBL" id="GAA0870930.1"/>
    </source>
</evidence>
<protein>
    <submittedName>
        <fullName evidence="9">Cytochrome c biogenesis protein CcsA</fullName>
    </submittedName>
</protein>
<comment type="subcellular location">
    <subcellularLocation>
        <location evidence="1">Membrane</location>
        <topology evidence="1">Multi-pass membrane protein</topology>
    </subcellularLocation>
</comment>
<dbReference type="PANTHER" id="PTHR30071:SF1">
    <property type="entry name" value="CYTOCHROME B_B6 PROTEIN-RELATED"/>
    <property type="match status" value="1"/>
</dbReference>
<feature type="transmembrane region" description="Helical" evidence="6">
    <location>
        <begin position="63"/>
        <end position="85"/>
    </location>
</feature>
<reference evidence="10" key="1">
    <citation type="journal article" date="2019" name="Int. J. Syst. Evol. Microbiol.">
        <title>The Global Catalogue of Microorganisms (GCM) 10K type strain sequencing project: providing services to taxonomists for standard genome sequencing and annotation.</title>
        <authorList>
            <consortium name="The Broad Institute Genomics Platform"/>
            <consortium name="The Broad Institute Genome Sequencing Center for Infectious Disease"/>
            <person name="Wu L."/>
            <person name="Ma J."/>
        </authorList>
    </citation>
    <scope>NUCLEOTIDE SEQUENCE [LARGE SCALE GENOMIC DNA]</scope>
    <source>
        <strain evidence="10">JCM 16082</strain>
    </source>
</reference>
<dbReference type="InterPro" id="IPR002541">
    <property type="entry name" value="Cyt_c_assembly"/>
</dbReference>
<feature type="transmembrane region" description="Helical" evidence="6">
    <location>
        <begin position="987"/>
        <end position="1005"/>
    </location>
</feature>
<keyword evidence="2 6" id="KW-0812">Transmembrane</keyword>
<dbReference type="PANTHER" id="PTHR30071">
    <property type="entry name" value="HEME EXPORTER PROTEIN C"/>
    <property type="match status" value="1"/>
</dbReference>
<feature type="transmembrane region" description="Helical" evidence="6">
    <location>
        <begin position="459"/>
        <end position="475"/>
    </location>
</feature>
<proteinExistence type="predicted"/>
<feature type="domain" description="Cytochrome c assembly protein" evidence="7">
    <location>
        <begin position="836"/>
        <end position="1040"/>
    </location>
</feature>
<comment type="caution">
    <text evidence="9">The sequence shown here is derived from an EMBL/GenBank/DDBJ whole genome shotgun (WGS) entry which is preliminary data.</text>
</comment>
<evidence type="ECO:0000256" key="4">
    <source>
        <dbReference type="ARBA" id="ARBA00022989"/>
    </source>
</evidence>
<feature type="transmembrane region" description="Helical" evidence="6">
    <location>
        <begin position="1012"/>
        <end position="1036"/>
    </location>
</feature>
<feature type="transmembrane region" description="Helical" evidence="6">
    <location>
        <begin position="948"/>
        <end position="967"/>
    </location>
</feature>
<evidence type="ECO:0000256" key="6">
    <source>
        <dbReference type="SAM" id="Phobius"/>
    </source>
</evidence>
<feature type="transmembrane region" description="Helical" evidence="6">
    <location>
        <begin position="420"/>
        <end position="439"/>
    </location>
</feature>
<evidence type="ECO:0000256" key="1">
    <source>
        <dbReference type="ARBA" id="ARBA00004141"/>
    </source>
</evidence>
<feature type="transmembrane region" description="Helical" evidence="6">
    <location>
        <begin position="904"/>
        <end position="927"/>
    </location>
</feature>
<keyword evidence="10" id="KW-1185">Reference proteome</keyword>
<keyword evidence="5 6" id="KW-0472">Membrane</keyword>
<feature type="transmembrane region" description="Helical" evidence="6">
    <location>
        <begin position="808"/>
        <end position="830"/>
    </location>
</feature>
<accession>A0ABP3XQ57</accession>
<evidence type="ECO:0000313" key="10">
    <source>
        <dbReference type="Proteomes" id="UP001500507"/>
    </source>
</evidence>
<keyword evidence="4 6" id="KW-1133">Transmembrane helix</keyword>
<dbReference type="Pfam" id="PF05140">
    <property type="entry name" value="ResB"/>
    <property type="match status" value="1"/>
</dbReference>
<evidence type="ECO:0000256" key="2">
    <source>
        <dbReference type="ARBA" id="ARBA00022692"/>
    </source>
</evidence>
<gene>
    <name evidence="9" type="primary">ccsA</name>
    <name evidence="9" type="ORF">GCM10009117_00750</name>
</gene>
<dbReference type="InterPro" id="IPR007816">
    <property type="entry name" value="ResB-like_domain"/>
</dbReference>
<feature type="transmembrane region" description="Helical" evidence="6">
    <location>
        <begin position="842"/>
        <end position="858"/>
    </location>
</feature>
<evidence type="ECO:0000256" key="5">
    <source>
        <dbReference type="ARBA" id="ARBA00023136"/>
    </source>
</evidence>
<feature type="domain" description="ResB-like" evidence="8">
    <location>
        <begin position="329"/>
        <end position="403"/>
    </location>
</feature>
<keyword evidence="3" id="KW-0201">Cytochrome c-type biogenesis</keyword>
<evidence type="ECO:0000256" key="3">
    <source>
        <dbReference type="ARBA" id="ARBA00022748"/>
    </source>
</evidence>
<feature type="transmembrane region" description="Helical" evidence="6">
    <location>
        <begin position="29"/>
        <end position="51"/>
    </location>
</feature>
<name>A0ABP3XQ57_9FLAO</name>
<feature type="transmembrane region" description="Helical" evidence="6">
    <location>
        <begin position="776"/>
        <end position="796"/>
    </location>
</feature>
<dbReference type="EMBL" id="BAAAFG010000001">
    <property type="protein sequence ID" value="GAA0870930.1"/>
    <property type="molecule type" value="Genomic_DNA"/>
</dbReference>
<feature type="transmembrane region" description="Helical" evidence="6">
    <location>
        <begin position="865"/>
        <end position="884"/>
    </location>
</feature>
<dbReference type="Pfam" id="PF01578">
    <property type="entry name" value="Cytochrom_C_asm"/>
    <property type="match status" value="1"/>
</dbReference>
<dbReference type="InterPro" id="IPR045062">
    <property type="entry name" value="Cyt_c_biogenesis_CcsA/CcmC"/>
</dbReference>
<evidence type="ECO:0000259" key="8">
    <source>
        <dbReference type="Pfam" id="PF05140"/>
    </source>
</evidence>
<feature type="transmembrane region" description="Helical" evidence="6">
    <location>
        <begin position="1048"/>
        <end position="1068"/>
    </location>
</feature>
<sequence length="1092" mass="123058">MGVLFIVFAVAMAVGTFVENSYSTATAKVWIYNAWWFEAIMVFFVINFIGNIFRYRLLRKEKLVTLVFHLSFILILIGAFITRYIGYEGAMPIREGDVSNVIFSEQTYLSTFIEGEFEGEPLRRAVDFPILMAVGASNQESLSSDFKGQPVEFEIVEYIDGAEEGLVEDEAGKNYLKIVEAGDGNRHDHYLEEGEVASIHNVLFAYNKYTKGAINIIINDEGYFIDSPFEGDFMRMADQARGKVVKDSLSPLNLRSLYNVANMQFVFPDPAIKGKYDIIPAKEETPNLQDAIVVNVRSNGESKQVKLLGGKGRVNDHKKVSVGGLDVLLRYGSKEIELPFSIQLNDFIAEKYPGTEANPQPSYSAFKSKVEVIDEGTSEPYEIYMNHVLDHKGYRFFQSGFDPDEGGTILSVNHDWWGTWVTYIGYFLLYLGLILIIFVKESRFGFLAKQLEKIRKKKASLAVILALVCLSAFAQEEAQDHNDHDGHNHAVEAFVPAENQDPHAGHNHAPGEGHENHTTVALTPQAIQRIDSIIKATAVSPEHAAKFGELVIQDEGGRMKPINTYSSELLRKISHKEGYEGLTNDQVLISMLENPALWFNVPLIYVKRENDSIHKMIGTSREEQKLLSFVQFFDQEANYKLGSYLENAYRAEVKTSIQKDLIATDQKVNLLNRTLRGDLLNLFPIPGDDNNTWVTVQATAENDVFEGVDSVYVKQIIPLYFASLRTAKANGDYTQAEDLLTSIKGFQKKYGADVMPSDQKIQAEIAYNKYDVFRKLYRYLMIAGLLMFVFVIIKIFKENKAVRYTVSAFKWLIVVLFIVHTAGLIARWYISGHAPWSNAYESMLYIAWATLGMGLAFGRKSELTIASTAFVSSMILMIAHWNWLDPEIANLVPVLDSYWLMIHVSVIVGSYGPFALGMILGVVALLLMMFTTKKNRAKMDLNIKEITIITELAITVGLIMLTIGNFLGGQWANESWGRYWGWDPKETWALITIIVYAFVLHMRLIPGLRGRWLFNLMAILAFGSVLMTYFGVNFYLSGLHSYASGDQIISYKFIGISLAIISVLGVLSKRQYNKHLERSVRGGSPSLNINSE</sequence>